<gene>
    <name evidence="7" type="ORF">PsYK624_001360</name>
</gene>
<feature type="compositionally biased region" description="Basic and acidic residues" evidence="6">
    <location>
        <begin position="221"/>
        <end position="251"/>
    </location>
</feature>
<evidence type="ECO:0000313" key="7">
    <source>
        <dbReference type="EMBL" id="GJE84061.1"/>
    </source>
</evidence>
<organism evidence="7 8">
    <name type="scientific">Phanerochaete sordida</name>
    <dbReference type="NCBI Taxonomy" id="48140"/>
    <lineage>
        <taxon>Eukaryota</taxon>
        <taxon>Fungi</taxon>
        <taxon>Dikarya</taxon>
        <taxon>Basidiomycota</taxon>
        <taxon>Agaricomycotina</taxon>
        <taxon>Agaricomycetes</taxon>
        <taxon>Polyporales</taxon>
        <taxon>Phanerochaetaceae</taxon>
        <taxon>Phanerochaete</taxon>
    </lineage>
</organism>
<keyword evidence="3 5" id="KW-0690">Ribosome biogenesis</keyword>
<keyword evidence="4 5" id="KW-0539">Nucleus</keyword>
<protein>
    <recommendedName>
        <fullName evidence="5">Ribosome biogenesis regulatory protein</fullName>
    </recommendedName>
</protein>
<proteinExistence type="inferred from homology"/>
<dbReference type="InterPro" id="IPR007023">
    <property type="entry name" value="Ribosom_reg"/>
</dbReference>
<dbReference type="Pfam" id="PF04939">
    <property type="entry name" value="RRS1"/>
    <property type="match status" value="1"/>
</dbReference>
<evidence type="ECO:0000256" key="2">
    <source>
        <dbReference type="ARBA" id="ARBA00010077"/>
    </source>
</evidence>
<accession>A0A9P3FWV2</accession>
<evidence type="ECO:0000256" key="5">
    <source>
        <dbReference type="RuleBase" id="RU364132"/>
    </source>
</evidence>
<comment type="similarity">
    <text evidence="2 5">Belongs to the RRS1 family.</text>
</comment>
<dbReference type="GO" id="GO:0005634">
    <property type="term" value="C:nucleus"/>
    <property type="evidence" value="ECO:0007669"/>
    <property type="project" value="UniProtKB-SubCell"/>
</dbReference>
<dbReference type="GO" id="GO:0042254">
    <property type="term" value="P:ribosome biogenesis"/>
    <property type="evidence" value="ECO:0007669"/>
    <property type="project" value="UniProtKB-KW"/>
</dbReference>
<evidence type="ECO:0000256" key="1">
    <source>
        <dbReference type="ARBA" id="ARBA00004123"/>
    </source>
</evidence>
<dbReference type="EMBL" id="BPQB01000001">
    <property type="protein sequence ID" value="GJE84061.1"/>
    <property type="molecule type" value="Genomic_DNA"/>
</dbReference>
<evidence type="ECO:0000256" key="3">
    <source>
        <dbReference type="ARBA" id="ARBA00022517"/>
    </source>
</evidence>
<comment type="caution">
    <text evidence="7">The sequence shown here is derived from an EMBL/GenBank/DDBJ whole genome shotgun (WGS) entry which is preliminary data.</text>
</comment>
<feature type="compositionally biased region" description="Pro residues" evidence="6">
    <location>
        <begin position="83"/>
        <end position="101"/>
    </location>
</feature>
<evidence type="ECO:0000313" key="8">
    <source>
        <dbReference type="Proteomes" id="UP000703269"/>
    </source>
</evidence>
<keyword evidence="8" id="KW-1185">Reference proteome</keyword>
<feature type="region of interest" description="Disordered" evidence="6">
    <location>
        <begin position="75"/>
        <end position="124"/>
    </location>
</feature>
<dbReference type="AlphaFoldDB" id="A0A9P3FWV2"/>
<dbReference type="OrthoDB" id="28455at2759"/>
<feature type="region of interest" description="Disordered" evidence="6">
    <location>
        <begin position="285"/>
        <end position="308"/>
    </location>
</feature>
<feature type="compositionally biased region" description="Polar residues" evidence="6">
    <location>
        <begin position="209"/>
        <end position="218"/>
    </location>
</feature>
<sequence>MDVSEILAEHARKEQAVIVEKEVPLEVDAGFLTVTDPNPIDEESYKANLEEYLQSTARDGVQVLISALFSLPTTSSPDGPLAQLPPPTTQIPRAKPLPKPKPLTKWEQFANAKGISHSKKDKKVWDEEKQDWVNRWGWKGANKAAEEQWLSEVPMNADIDFDPAKKARDERKARVAKNEKQQEKNLLRAQGAGPSSAPPERKREIDRTLATTRVSTASMGRFDKKLEGEKKLKGVKRKFESTEVSSEKEKSQNLSILSKLDREPTTKKAKGGEAVLNVRKAVRAASKGKGSAALARDSNAKKGKKGKR</sequence>
<evidence type="ECO:0000256" key="6">
    <source>
        <dbReference type="SAM" id="MobiDB-lite"/>
    </source>
</evidence>
<comment type="subcellular location">
    <subcellularLocation>
        <location evidence="1 5">Nucleus</location>
    </subcellularLocation>
</comment>
<feature type="region of interest" description="Disordered" evidence="6">
    <location>
        <begin position="156"/>
        <end position="271"/>
    </location>
</feature>
<evidence type="ECO:0000256" key="4">
    <source>
        <dbReference type="ARBA" id="ARBA00023242"/>
    </source>
</evidence>
<feature type="compositionally biased region" description="Basic and acidic residues" evidence="6">
    <location>
        <begin position="162"/>
        <end position="186"/>
    </location>
</feature>
<name>A0A9P3FWV2_9APHY</name>
<reference evidence="7 8" key="1">
    <citation type="submission" date="2021-08" db="EMBL/GenBank/DDBJ databases">
        <title>Draft Genome Sequence of Phanerochaete sordida strain YK-624.</title>
        <authorList>
            <person name="Mori T."/>
            <person name="Dohra H."/>
            <person name="Suzuki T."/>
            <person name="Kawagishi H."/>
            <person name="Hirai H."/>
        </authorList>
    </citation>
    <scope>NUCLEOTIDE SEQUENCE [LARGE SCALE GENOMIC DNA]</scope>
    <source>
        <strain evidence="7 8">YK-624</strain>
    </source>
</reference>
<dbReference type="Proteomes" id="UP000703269">
    <property type="component" value="Unassembled WGS sequence"/>
</dbReference>
<comment type="function">
    <text evidence="5">Involved in ribosomal large subunit assembly.</text>
</comment>